<evidence type="ECO:0000313" key="12">
    <source>
        <dbReference type="Proteomes" id="UP001385951"/>
    </source>
</evidence>
<feature type="transmembrane region" description="Helical" evidence="9">
    <location>
        <begin position="363"/>
        <end position="387"/>
    </location>
</feature>
<keyword evidence="12" id="KW-1185">Reference proteome</keyword>
<comment type="similarity">
    <text evidence="2">Belongs to the amino acid/polyamine transporter 2 family.</text>
</comment>
<evidence type="ECO:0000256" key="4">
    <source>
        <dbReference type="ARBA" id="ARBA00022692"/>
    </source>
</evidence>
<feature type="transmembrane region" description="Helical" evidence="9">
    <location>
        <begin position="517"/>
        <end position="537"/>
    </location>
</feature>
<evidence type="ECO:0000256" key="3">
    <source>
        <dbReference type="ARBA" id="ARBA00022448"/>
    </source>
</evidence>
<evidence type="ECO:0000256" key="1">
    <source>
        <dbReference type="ARBA" id="ARBA00004141"/>
    </source>
</evidence>
<feature type="transmembrane region" description="Helical" evidence="9">
    <location>
        <begin position="266"/>
        <end position="289"/>
    </location>
</feature>
<feature type="transmembrane region" description="Helical" evidence="9">
    <location>
        <begin position="295"/>
        <end position="315"/>
    </location>
</feature>
<evidence type="ECO:0000259" key="10">
    <source>
        <dbReference type="Pfam" id="PF01490"/>
    </source>
</evidence>
<feature type="transmembrane region" description="Helical" evidence="9">
    <location>
        <begin position="407"/>
        <end position="428"/>
    </location>
</feature>
<feature type="transmembrane region" description="Helical" evidence="9">
    <location>
        <begin position="322"/>
        <end position="343"/>
    </location>
</feature>
<dbReference type="AlphaFoldDB" id="A0AAW0GRN3"/>
<evidence type="ECO:0000256" key="8">
    <source>
        <dbReference type="SAM" id="MobiDB-lite"/>
    </source>
</evidence>
<dbReference type="GO" id="GO:0005774">
    <property type="term" value="C:vacuolar membrane"/>
    <property type="evidence" value="ECO:0007669"/>
    <property type="project" value="TreeGrafter"/>
</dbReference>
<keyword evidence="4 9" id="KW-0812">Transmembrane</keyword>
<dbReference type="Proteomes" id="UP001385951">
    <property type="component" value="Unassembled WGS sequence"/>
</dbReference>
<accession>A0AAW0GRN3</accession>
<feature type="region of interest" description="Disordered" evidence="8">
    <location>
        <begin position="35"/>
        <end position="111"/>
    </location>
</feature>
<dbReference type="Pfam" id="PF01490">
    <property type="entry name" value="Aa_trans"/>
    <property type="match status" value="1"/>
</dbReference>
<dbReference type="PANTHER" id="PTHR22950:SF692">
    <property type="entry name" value="TRANSMEMBRANE AMINO ACID TRANSPORTER FAMILY PROTEIN"/>
    <property type="match status" value="1"/>
</dbReference>
<feature type="transmembrane region" description="Helical" evidence="9">
    <location>
        <begin position="226"/>
        <end position="245"/>
    </location>
</feature>
<feature type="transmembrane region" description="Helical" evidence="9">
    <location>
        <begin position="573"/>
        <end position="595"/>
    </location>
</feature>
<dbReference type="GO" id="GO:0015179">
    <property type="term" value="F:L-amino acid transmembrane transporter activity"/>
    <property type="evidence" value="ECO:0007669"/>
    <property type="project" value="TreeGrafter"/>
</dbReference>
<feature type="transmembrane region" description="Helical" evidence="9">
    <location>
        <begin position="543"/>
        <end position="561"/>
    </location>
</feature>
<sequence length="599" mass="64609">MSLPSTFSFGSYSTSNVRDVINSYRRAQLYLSDSVSAPTSEDEYEDDVERGSIAEDEEGVTTPRPRGDSMDYGTIAGTWDEDLDSRPSRPTPIIAPILDRRQTDQSTATLTPSERYPAHTTIEETPLLHRATSLSFQRPSYTQLNSDTTAPTIPRIRPIVRRGSQISTLSRISETGTSTKGKHLPGGQSTFGQTLFNAIAILLGIGMLSEPLAFAYAGWIGGTLLIISYGFVACYTGKILAHIIIDDPKLRSYSDIGRKAFGPGSGPWISTLFCMELFTVSVALVTLYADSFHAVLPAFSADFYKIVGLAVFIPTVLMPLSVLSYASIVGILSTLFITAVIFIDGFSKKEAPGSLWSPSNTSLGIHSLGELGVAFGLFMAGFSGHAVIPSLVRDMKDSSQFDVMIDYAFLVATSIYGAIGAAGYIMFGDSVSDEFSKDIMKIPEFNPTLNRMALWGLVLAPLSKYALSARPLNITLEMLLGIDSSASAPDDHGLVTKDTVSDSSSEAPSRKIFFRNFAIAIERIMLACVSVGISILVPDFSAMMAFLGAFTSFLLCIIGPISAKMALSRQVKWYDALILTIAIGMASWGTGAAFWSASE</sequence>
<evidence type="ECO:0000256" key="5">
    <source>
        <dbReference type="ARBA" id="ARBA00022970"/>
    </source>
</evidence>
<comment type="subcellular location">
    <subcellularLocation>
        <location evidence="1">Membrane</location>
        <topology evidence="1">Multi-pass membrane protein</topology>
    </subcellularLocation>
</comment>
<evidence type="ECO:0000256" key="2">
    <source>
        <dbReference type="ARBA" id="ARBA00008066"/>
    </source>
</evidence>
<feature type="compositionally biased region" description="Acidic residues" evidence="8">
    <location>
        <begin position="40"/>
        <end position="59"/>
    </location>
</feature>
<name>A0AAW0GRN3_9APHY</name>
<reference evidence="11 12" key="1">
    <citation type="submission" date="2022-09" db="EMBL/GenBank/DDBJ databases">
        <authorList>
            <person name="Palmer J.M."/>
        </authorList>
    </citation>
    <scope>NUCLEOTIDE SEQUENCE [LARGE SCALE GENOMIC DNA]</scope>
    <source>
        <strain evidence="11 12">DSM 7382</strain>
    </source>
</reference>
<evidence type="ECO:0000313" key="11">
    <source>
        <dbReference type="EMBL" id="KAK7694562.1"/>
    </source>
</evidence>
<evidence type="ECO:0000256" key="9">
    <source>
        <dbReference type="SAM" id="Phobius"/>
    </source>
</evidence>
<keyword evidence="5" id="KW-0029">Amino-acid transport</keyword>
<dbReference type="InterPro" id="IPR013057">
    <property type="entry name" value="AA_transpt_TM"/>
</dbReference>
<gene>
    <name evidence="11" type="ORF">QCA50_001748</name>
</gene>
<dbReference type="PANTHER" id="PTHR22950">
    <property type="entry name" value="AMINO ACID TRANSPORTER"/>
    <property type="match status" value="1"/>
</dbReference>
<keyword evidence="6 9" id="KW-1133">Transmembrane helix</keyword>
<feature type="domain" description="Amino acid transporter transmembrane" evidence="10">
    <location>
        <begin position="188"/>
        <end position="587"/>
    </location>
</feature>
<keyword evidence="3" id="KW-0813">Transport</keyword>
<protein>
    <recommendedName>
        <fullName evidence="10">Amino acid transporter transmembrane domain-containing protein</fullName>
    </recommendedName>
</protein>
<proteinExistence type="inferred from homology"/>
<dbReference type="EMBL" id="JASBNA010000002">
    <property type="protein sequence ID" value="KAK7694562.1"/>
    <property type="molecule type" value="Genomic_DNA"/>
</dbReference>
<comment type="caution">
    <text evidence="11">The sequence shown here is derived from an EMBL/GenBank/DDBJ whole genome shotgun (WGS) entry which is preliminary data.</text>
</comment>
<feature type="transmembrane region" description="Helical" evidence="9">
    <location>
        <begin position="195"/>
        <end position="220"/>
    </location>
</feature>
<organism evidence="11 12">
    <name type="scientific">Cerrena zonata</name>
    <dbReference type="NCBI Taxonomy" id="2478898"/>
    <lineage>
        <taxon>Eukaryota</taxon>
        <taxon>Fungi</taxon>
        <taxon>Dikarya</taxon>
        <taxon>Basidiomycota</taxon>
        <taxon>Agaricomycotina</taxon>
        <taxon>Agaricomycetes</taxon>
        <taxon>Polyporales</taxon>
        <taxon>Cerrenaceae</taxon>
        <taxon>Cerrena</taxon>
    </lineage>
</organism>
<evidence type="ECO:0000256" key="7">
    <source>
        <dbReference type="ARBA" id="ARBA00023136"/>
    </source>
</evidence>
<keyword evidence="7 9" id="KW-0472">Membrane</keyword>
<evidence type="ECO:0000256" key="6">
    <source>
        <dbReference type="ARBA" id="ARBA00022989"/>
    </source>
</evidence>